<dbReference type="SUPFAM" id="SSF55486">
    <property type="entry name" value="Metalloproteases ('zincins'), catalytic domain"/>
    <property type="match status" value="1"/>
</dbReference>
<organism evidence="7 8">
    <name type="scientific">Ignelater luminosus</name>
    <name type="common">Cucubano</name>
    <name type="synonym">Pyrophorus luminosus</name>
    <dbReference type="NCBI Taxonomy" id="2038154"/>
    <lineage>
        <taxon>Eukaryota</taxon>
        <taxon>Metazoa</taxon>
        <taxon>Ecdysozoa</taxon>
        <taxon>Arthropoda</taxon>
        <taxon>Hexapoda</taxon>
        <taxon>Insecta</taxon>
        <taxon>Pterygota</taxon>
        <taxon>Neoptera</taxon>
        <taxon>Endopterygota</taxon>
        <taxon>Coleoptera</taxon>
        <taxon>Polyphaga</taxon>
        <taxon>Elateriformia</taxon>
        <taxon>Elateroidea</taxon>
        <taxon>Elateridae</taxon>
        <taxon>Agrypninae</taxon>
        <taxon>Pyrophorini</taxon>
        <taxon>Ignelater</taxon>
    </lineage>
</organism>
<comment type="caution">
    <text evidence="7">The sequence shown here is derived from an EMBL/GenBank/DDBJ whole genome shotgun (WGS) entry which is preliminary data.</text>
</comment>
<dbReference type="PANTHER" id="PTHR10514">
    <property type="entry name" value="ANGIOTENSIN-CONVERTING ENZYME"/>
    <property type="match status" value="1"/>
</dbReference>
<dbReference type="EMBL" id="VTPC01085702">
    <property type="protein sequence ID" value="KAF2886983.1"/>
    <property type="molecule type" value="Genomic_DNA"/>
</dbReference>
<dbReference type="Proteomes" id="UP000801492">
    <property type="component" value="Unassembled WGS sequence"/>
</dbReference>
<dbReference type="Pfam" id="PF01401">
    <property type="entry name" value="Peptidase_M2"/>
    <property type="match status" value="1"/>
</dbReference>
<sequence>MPHILLIIFIFFRIITCQKLGWKEYLDIHEASINVALRNQDYQSLPRSEIRFSAVDEALQNLGSIIAINNLPVYDFIPKNAFNDETDKYNRKDTALLLTALRVLPKLPYYLLADSWRLDDLEFSYGNFTETWWQYRNTMQLVRGNTNLEADFLGDSFITSNKPHLSKFLAVFLQFQILDYYTRYFTAEGSTIAGFIQRDENFMSFINDRPNKDWVNLMSYYYGIDEVSSTALLEYFKPLEKYLDEAPLEQIIISTTPKTRTTKATTALPPRKPKNTMKPLVKSVVANGTNALIQDDKTSKKDVKKIDTKVSVEATTEASNVHSSSSEKKYVLIGIGSVILVGIVIVMVVRRLKRKQRTNNRRFET</sequence>
<dbReference type="AlphaFoldDB" id="A0A8K0CM61"/>
<evidence type="ECO:0000256" key="2">
    <source>
        <dbReference type="ARBA" id="ARBA00022729"/>
    </source>
</evidence>
<proteinExistence type="inferred from homology"/>
<dbReference type="PANTHER" id="PTHR10514:SF44">
    <property type="entry name" value="ANGIOTENSIN-CONVERTING ENZYME-RELATED"/>
    <property type="match status" value="1"/>
</dbReference>
<dbReference type="GO" id="GO:0006508">
    <property type="term" value="P:proteolysis"/>
    <property type="evidence" value="ECO:0007669"/>
    <property type="project" value="InterPro"/>
</dbReference>
<dbReference type="OrthoDB" id="7361988at2759"/>
<dbReference type="GO" id="GO:0005615">
    <property type="term" value="C:extracellular space"/>
    <property type="evidence" value="ECO:0007669"/>
    <property type="project" value="TreeGrafter"/>
</dbReference>
<evidence type="ECO:0000313" key="7">
    <source>
        <dbReference type="EMBL" id="KAF2886983.1"/>
    </source>
</evidence>
<reference evidence="7" key="1">
    <citation type="submission" date="2019-08" db="EMBL/GenBank/DDBJ databases">
        <title>The genome of the North American firefly Photinus pyralis.</title>
        <authorList>
            <consortium name="Photinus pyralis genome working group"/>
            <person name="Fallon T.R."/>
            <person name="Sander Lower S.E."/>
            <person name="Weng J.-K."/>
        </authorList>
    </citation>
    <scope>NUCLEOTIDE SEQUENCE</scope>
    <source>
        <strain evidence="7">TRF0915ILg1</strain>
        <tissue evidence="7">Whole body</tissue>
    </source>
</reference>
<accession>A0A8K0CM61</accession>
<dbReference type="GO" id="GO:0008241">
    <property type="term" value="F:peptidyl-dipeptidase activity"/>
    <property type="evidence" value="ECO:0007669"/>
    <property type="project" value="InterPro"/>
</dbReference>
<evidence type="ECO:0000256" key="3">
    <source>
        <dbReference type="ARBA" id="ARBA00023157"/>
    </source>
</evidence>
<evidence type="ECO:0000256" key="5">
    <source>
        <dbReference type="SAM" id="Phobius"/>
    </source>
</evidence>
<keyword evidence="8" id="KW-1185">Reference proteome</keyword>
<evidence type="ECO:0000256" key="1">
    <source>
        <dbReference type="ARBA" id="ARBA00008139"/>
    </source>
</evidence>
<keyword evidence="3" id="KW-1015">Disulfide bond</keyword>
<feature type="signal peptide" evidence="6">
    <location>
        <begin position="1"/>
        <end position="17"/>
    </location>
</feature>
<dbReference type="GO" id="GO:0008237">
    <property type="term" value="F:metallopeptidase activity"/>
    <property type="evidence" value="ECO:0007669"/>
    <property type="project" value="InterPro"/>
</dbReference>
<keyword evidence="5" id="KW-1133">Transmembrane helix</keyword>
<feature type="chain" id="PRO_5035437873" evidence="6">
    <location>
        <begin position="18"/>
        <end position="365"/>
    </location>
</feature>
<keyword evidence="5" id="KW-0472">Membrane</keyword>
<feature type="transmembrane region" description="Helical" evidence="5">
    <location>
        <begin position="330"/>
        <end position="352"/>
    </location>
</feature>
<keyword evidence="4" id="KW-0325">Glycoprotein</keyword>
<keyword evidence="5" id="KW-0812">Transmembrane</keyword>
<dbReference type="InterPro" id="IPR001548">
    <property type="entry name" value="Peptidase_M2"/>
</dbReference>
<evidence type="ECO:0000256" key="6">
    <source>
        <dbReference type="SAM" id="SignalP"/>
    </source>
</evidence>
<evidence type="ECO:0000313" key="8">
    <source>
        <dbReference type="Proteomes" id="UP000801492"/>
    </source>
</evidence>
<comment type="similarity">
    <text evidence="1">Belongs to the peptidase M2 family.</text>
</comment>
<name>A0A8K0CM61_IGNLU</name>
<dbReference type="GO" id="GO:0005886">
    <property type="term" value="C:plasma membrane"/>
    <property type="evidence" value="ECO:0007669"/>
    <property type="project" value="TreeGrafter"/>
</dbReference>
<evidence type="ECO:0000256" key="4">
    <source>
        <dbReference type="ARBA" id="ARBA00023180"/>
    </source>
</evidence>
<keyword evidence="2 6" id="KW-0732">Signal</keyword>
<gene>
    <name evidence="7" type="ORF">ILUMI_19190</name>
</gene>
<protein>
    <submittedName>
        <fullName evidence="7">Uncharacterized protein</fullName>
    </submittedName>
</protein>